<evidence type="ECO:0000313" key="2">
    <source>
        <dbReference type="EMBL" id="SMO40596.1"/>
    </source>
</evidence>
<sequence>MNRDVQHFQDSQGYGILKSRIATKENSPVLKGGDEVKQSKNLRPVGGNDFERNRRLGYMCQ</sequence>
<protein>
    <submittedName>
        <fullName evidence="2">Uncharacterized protein</fullName>
    </submittedName>
</protein>
<dbReference type="EMBL" id="FXTP01000001">
    <property type="protein sequence ID" value="SMO40596.1"/>
    <property type="molecule type" value="Genomic_DNA"/>
</dbReference>
<organism evidence="2 3">
    <name type="scientific">Gracilimonas mengyeensis</name>
    <dbReference type="NCBI Taxonomy" id="1302730"/>
    <lineage>
        <taxon>Bacteria</taxon>
        <taxon>Pseudomonadati</taxon>
        <taxon>Balneolota</taxon>
        <taxon>Balneolia</taxon>
        <taxon>Balneolales</taxon>
        <taxon>Balneolaceae</taxon>
        <taxon>Gracilimonas</taxon>
    </lineage>
</organism>
<gene>
    <name evidence="2" type="ORF">SAMN06265219_101488</name>
</gene>
<proteinExistence type="predicted"/>
<accession>A0A521B0J4</accession>
<keyword evidence="3" id="KW-1185">Reference proteome</keyword>
<evidence type="ECO:0000313" key="3">
    <source>
        <dbReference type="Proteomes" id="UP000317557"/>
    </source>
</evidence>
<reference evidence="2 3" key="1">
    <citation type="submission" date="2017-05" db="EMBL/GenBank/DDBJ databases">
        <authorList>
            <person name="Varghese N."/>
            <person name="Submissions S."/>
        </authorList>
    </citation>
    <scope>NUCLEOTIDE SEQUENCE [LARGE SCALE GENOMIC DNA]</scope>
    <source>
        <strain evidence="2 3">DSM 21985</strain>
    </source>
</reference>
<name>A0A521B0J4_9BACT</name>
<feature type="region of interest" description="Disordered" evidence="1">
    <location>
        <begin position="25"/>
        <end position="50"/>
    </location>
</feature>
<dbReference type="Proteomes" id="UP000317557">
    <property type="component" value="Unassembled WGS sequence"/>
</dbReference>
<evidence type="ECO:0000256" key="1">
    <source>
        <dbReference type="SAM" id="MobiDB-lite"/>
    </source>
</evidence>
<dbReference type="AlphaFoldDB" id="A0A521B0J4"/>